<dbReference type="InterPro" id="IPR043137">
    <property type="entry name" value="GGT_ssub_C"/>
</dbReference>
<dbReference type="GO" id="GO:0006750">
    <property type="term" value="P:glutathione biosynthetic process"/>
    <property type="evidence" value="ECO:0007669"/>
    <property type="project" value="UniProtKB-KW"/>
</dbReference>
<dbReference type="Proteomes" id="UP000029878">
    <property type="component" value="Unassembled WGS sequence"/>
</dbReference>
<feature type="region of interest" description="Disordered" evidence="12">
    <location>
        <begin position="380"/>
        <end position="400"/>
    </location>
</feature>
<comment type="pathway">
    <text evidence="11">Sulfur metabolism; glutathione metabolism.</text>
</comment>
<comment type="subunit">
    <text evidence="11">This enzyme consists of two polypeptide chains, which are synthesized in precursor form from a single polypeptide.</text>
</comment>
<feature type="compositionally biased region" description="Polar residues" evidence="12">
    <location>
        <begin position="388"/>
        <end position="400"/>
    </location>
</feature>
<dbReference type="UniPathway" id="UPA00204"/>
<comment type="catalytic activity">
    <reaction evidence="2 11">
        <text>glutathione + H2O = L-cysteinylglycine + L-glutamate</text>
        <dbReference type="Rhea" id="RHEA:28807"/>
        <dbReference type="ChEBI" id="CHEBI:15377"/>
        <dbReference type="ChEBI" id="CHEBI:29985"/>
        <dbReference type="ChEBI" id="CHEBI:57925"/>
        <dbReference type="ChEBI" id="CHEBI:61694"/>
        <dbReference type="EC" id="3.4.19.13"/>
    </reaction>
</comment>
<evidence type="ECO:0000256" key="6">
    <source>
        <dbReference type="ARBA" id="ARBA00023145"/>
    </source>
</evidence>
<evidence type="ECO:0000256" key="7">
    <source>
        <dbReference type="ARBA" id="ARBA00023315"/>
    </source>
</evidence>
<name>A0A4U8S9E3_9HELI</name>
<dbReference type="EC" id="3.4.19.13" evidence="11"/>
<feature type="binding site" evidence="10">
    <location>
        <begin position="419"/>
        <end position="421"/>
    </location>
    <ligand>
        <name>L-glutamate</name>
        <dbReference type="ChEBI" id="CHEBI:29985"/>
    </ligand>
</feature>
<feature type="binding site" evidence="10">
    <location>
        <begin position="472"/>
        <end position="473"/>
    </location>
    <ligand>
        <name>L-glutamate</name>
        <dbReference type="ChEBI" id="CHEBI:29985"/>
    </ligand>
</feature>
<keyword evidence="6 11" id="KW-0865">Zymogen</keyword>
<evidence type="ECO:0000256" key="8">
    <source>
        <dbReference type="ARBA" id="ARBA00047417"/>
    </source>
</evidence>
<evidence type="ECO:0000256" key="3">
    <source>
        <dbReference type="ARBA" id="ARBA00009381"/>
    </source>
</evidence>
<keyword evidence="11" id="KW-0317">Glutathione biosynthesis</keyword>
<dbReference type="PANTHER" id="PTHR43199:SF1">
    <property type="entry name" value="GLUTATHIONE HYDROLASE PROENZYME"/>
    <property type="match status" value="1"/>
</dbReference>
<accession>A0A4U8S9E3</accession>
<evidence type="ECO:0000256" key="11">
    <source>
        <dbReference type="RuleBase" id="RU368036"/>
    </source>
</evidence>
<dbReference type="EC" id="2.3.2.2" evidence="11"/>
<comment type="similarity">
    <text evidence="3 11">Belongs to the gamma-glutamyltransferase family.</text>
</comment>
<feature type="binding site" evidence="10">
    <location>
        <position position="116"/>
    </location>
    <ligand>
        <name>L-glutamate</name>
        <dbReference type="ChEBI" id="CHEBI:29985"/>
    </ligand>
</feature>
<dbReference type="GO" id="GO:0036374">
    <property type="term" value="F:glutathione hydrolase activity"/>
    <property type="evidence" value="ECO:0007669"/>
    <property type="project" value="UniProtKB-UniRule"/>
</dbReference>
<comment type="catalytic activity">
    <reaction evidence="1 11">
        <text>an S-substituted glutathione + H2O = an S-substituted L-cysteinylglycine + L-glutamate</text>
        <dbReference type="Rhea" id="RHEA:59468"/>
        <dbReference type="ChEBI" id="CHEBI:15377"/>
        <dbReference type="ChEBI" id="CHEBI:29985"/>
        <dbReference type="ChEBI" id="CHEBI:90779"/>
        <dbReference type="ChEBI" id="CHEBI:143103"/>
        <dbReference type="EC" id="3.4.19.13"/>
    </reaction>
</comment>
<comment type="catalytic activity">
    <reaction evidence="8 11">
        <text>an N-terminal (5-L-glutamyl)-[peptide] + an alpha-amino acid = 5-L-glutamyl amino acid + an N-terminal L-alpha-aminoacyl-[peptide]</text>
        <dbReference type="Rhea" id="RHEA:23904"/>
        <dbReference type="Rhea" id="RHEA-COMP:9780"/>
        <dbReference type="Rhea" id="RHEA-COMP:9795"/>
        <dbReference type="ChEBI" id="CHEBI:77644"/>
        <dbReference type="ChEBI" id="CHEBI:78597"/>
        <dbReference type="ChEBI" id="CHEBI:78599"/>
        <dbReference type="ChEBI" id="CHEBI:78608"/>
        <dbReference type="EC" id="2.3.2.2"/>
    </reaction>
</comment>
<dbReference type="PRINTS" id="PR01210">
    <property type="entry name" value="GGTRANSPTASE"/>
</dbReference>
<dbReference type="NCBIfam" id="TIGR00066">
    <property type="entry name" value="g_glut_trans"/>
    <property type="match status" value="1"/>
</dbReference>
<evidence type="ECO:0000313" key="13">
    <source>
        <dbReference type="EMBL" id="TLD82628.1"/>
    </source>
</evidence>
<evidence type="ECO:0000256" key="9">
    <source>
        <dbReference type="PIRSR" id="PIRSR600101-1"/>
    </source>
</evidence>
<dbReference type="InterPro" id="IPR055262">
    <property type="entry name" value="GGT_CS"/>
</dbReference>
<feature type="active site" description="Nucleophile" evidence="9">
    <location>
        <position position="401"/>
    </location>
</feature>
<keyword evidence="4 11" id="KW-0808">Transferase</keyword>
<evidence type="ECO:0000256" key="12">
    <source>
        <dbReference type="SAM" id="MobiDB-lite"/>
    </source>
</evidence>
<feature type="binding site" evidence="10">
    <location>
        <position position="494"/>
    </location>
    <ligand>
        <name>L-glutamate</name>
        <dbReference type="ChEBI" id="CHEBI:29985"/>
    </ligand>
</feature>
<dbReference type="InterPro" id="IPR029055">
    <property type="entry name" value="Ntn_hydrolases_N"/>
</dbReference>
<dbReference type="AlphaFoldDB" id="A0A4U8S9E3"/>
<dbReference type="GO" id="GO:0006751">
    <property type="term" value="P:glutathione catabolic process"/>
    <property type="evidence" value="ECO:0007669"/>
    <property type="project" value="UniProtKB-UniRule"/>
</dbReference>
<dbReference type="EMBL" id="JRPL02000017">
    <property type="protein sequence ID" value="TLD82628.1"/>
    <property type="molecule type" value="Genomic_DNA"/>
</dbReference>
<evidence type="ECO:0000256" key="4">
    <source>
        <dbReference type="ARBA" id="ARBA00022679"/>
    </source>
</evidence>
<dbReference type="InterPro" id="IPR043138">
    <property type="entry name" value="GGT_lsub"/>
</dbReference>
<dbReference type="SUPFAM" id="SSF56235">
    <property type="entry name" value="N-terminal nucleophile aminohydrolases (Ntn hydrolases)"/>
    <property type="match status" value="1"/>
</dbReference>
<dbReference type="GO" id="GO:0103068">
    <property type="term" value="F:leukotriene C4 gamma-glutamyl transferase activity"/>
    <property type="evidence" value="ECO:0007669"/>
    <property type="project" value="UniProtKB-EC"/>
</dbReference>
<keyword evidence="5 11" id="KW-0378">Hydrolase</keyword>
<organism evidence="13 14">
    <name type="scientific">Helicobacter trogontum</name>
    <dbReference type="NCBI Taxonomy" id="50960"/>
    <lineage>
        <taxon>Bacteria</taxon>
        <taxon>Pseudomonadati</taxon>
        <taxon>Campylobacterota</taxon>
        <taxon>Epsilonproteobacteria</taxon>
        <taxon>Campylobacterales</taxon>
        <taxon>Helicobacteraceae</taxon>
        <taxon>Helicobacter</taxon>
    </lineage>
</organism>
<dbReference type="InterPro" id="IPR051792">
    <property type="entry name" value="GGT_bact"/>
</dbReference>
<dbReference type="InterPro" id="IPR000101">
    <property type="entry name" value="GGT_peptidase"/>
</dbReference>
<evidence type="ECO:0000256" key="1">
    <source>
        <dbReference type="ARBA" id="ARBA00001049"/>
    </source>
</evidence>
<dbReference type="PROSITE" id="PS00462">
    <property type="entry name" value="G_GLU_TRANSPEPTIDASE"/>
    <property type="match status" value="1"/>
</dbReference>
<dbReference type="OrthoDB" id="5297205at2"/>
<dbReference type="PANTHER" id="PTHR43199">
    <property type="entry name" value="GLUTATHIONE HYDROLASE"/>
    <property type="match status" value="1"/>
</dbReference>
<proteinExistence type="inferred from homology"/>
<protein>
    <recommendedName>
        <fullName evidence="11">Glutathione hydrolase proenzyme</fullName>
        <ecNumber evidence="11">2.3.2.2</ecNumber>
        <ecNumber evidence="11">3.4.19.13</ecNumber>
    </recommendedName>
    <component>
        <recommendedName>
            <fullName evidence="11">Glutathione hydrolase large chain</fullName>
        </recommendedName>
    </component>
    <component>
        <recommendedName>
            <fullName evidence="11">Glutathione hydrolase small chain</fullName>
        </recommendedName>
    </component>
</protein>
<comment type="caution">
    <text evidence="13">The sequence shown here is derived from an EMBL/GenBank/DDBJ whole genome shotgun (WGS) entry which is preliminary data.</text>
</comment>
<evidence type="ECO:0000256" key="5">
    <source>
        <dbReference type="ARBA" id="ARBA00022801"/>
    </source>
</evidence>
<evidence type="ECO:0000256" key="2">
    <source>
        <dbReference type="ARBA" id="ARBA00001089"/>
    </source>
</evidence>
<sequence>MLLSYLKLVDCCMRKHRIFSVLVFCIALLNINIIGVYAASYVPIKDREGSGLAMTSSPYANAIGKAVLENGGNAIDAAVAVSYALAVTHPAAGNIGGGGFALIHLANGENVALDFRETAPKAASRDMFLDSKGEVIPNAAVTGYLSVGVPGTVKGMSAMLDKYGTKKLSELLEPAIILAEEGFMVTQRQSETMQEVKSDFAKFKSSSKYFLKDDGEVYQDGDILIQKDLAKALRILQKEGEKAFYQGEIAKAMVRDIQSGGGILTLTDLQEYQVKWRKPLHGTYRGYDIITMPPPSSGGAHIIEILNIVENADMGKLGFASSKSIHLLTEAMRQAQADRSSFMGDPDFVDLPLNILLSKEYAKSVYDSIKTNKATPSNKVIPGLGKITQKNSPNLHEGNNTTHFSVVDRWGNAVSVTYTLNRRYGSAAAVNGYGFLLNDQMENFSIKVGYPNRHGMIEGTNNAISPNKRPLSTMSPTMILRDNKLYVVLGSPGSGKIISVIAQVIVNLIDYKMDIVTAVESPRFHMQWQPDTLDIEKFYLNKDTQEILKRMGYKIIESDTMGDVNAILIDPRTGIIYGTLDPRRKI</sequence>
<dbReference type="Pfam" id="PF01019">
    <property type="entry name" value="G_glu_transpept"/>
    <property type="match status" value="1"/>
</dbReference>
<comment type="PTM">
    <text evidence="11">Cleaved by autocatalysis into a large and a small subunit.</text>
</comment>
<dbReference type="Gene3D" id="1.10.246.130">
    <property type="match status" value="1"/>
</dbReference>
<dbReference type="Gene3D" id="3.60.20.40">
    <property type="match status" value="1"/>
</dbReference>
<reference evidence="13 14" key="1">
    <citation type="journal article" date="2014" name="Genome Announc.">
        <title>Draft genome sequences of eight enterohepatic helicobacter species isolated from both laboratory and wild rodents.</title>
        <authorList>
            <person name="Sheh A."/>
            <person name="Shen Z."/>
            <person name="Fox J.G."/>
        </authorList>
    </citation>
    <scope>NUCLEOTIDE SEQUENCE [LARGE SCALE GENOMIC DNA]</scope>
    <source>
        <strain evidence="13 14">ATCC 700114</strain>
    </source>
</reference>
<gene>
    <name evidence="13" type="primary">ggt</name>
    <name evidence="13" type="ORF">LS81_007285</name>
</gene>
<evidence type="ECO:0000256" key="10">
    <source>
        <dbReference type="PIRSR" id="PIRSR600101-2"/>
    </source>
</evidence>
<keyword evidence="7 11" id="KW-0012">Acyltransferase</keyword>
<evidence type="ECO:0000313" key="14">
    <source>
        <dbReference type="Proteomes" id="UP000029878"/>
    </source>
</evidence>